<proteinExistence type="predicted"/>
<dbReference type="EMBL" id="JBFXLQ010000020">
    <property type="protein sequence ID" value="KAL2867146.1"/>
    <property type="molecule type" value="Genomic_DNA"/>
</dbReference>
<name>A0ABR4LRR8_9EURO</name>
<accession>A0ABR4LRR8</accession>
<reference evidence="1 2" key="1">
    <citation type="submission" date="2024-07" db="EMBL/GenBank/DDBJ databases">
        <title>Section-level genome sequencing and comparative genomics of Aspergillus sections Usti and Cavernicolus.</title>
        <authorList>
            <consortium name="Lawrence Berkeley National Laboratory"/>
            <person name="Nybo J.L."/>
            <person name="Vesth T.C."/>
            <person name="Theobald S."/>
            <person name="Frisvad J.C."/>
            <person name="Larsen T.O."/>
            <person name="Kjaerboelling I."/>
            <person name="Rothschild-Mancinelli K."/>
            <person name="Lyhne E.K."/>
            <person name="Kogle M.E."/>
            <person name="Barry K."/>
            <person name="Clum A."/>
            <person name="Na H."/>
            <person name="Ledsgaard L."/>
            <person name="Lin J."/>
            <person name="Lipzen A."/>
            <person name="Kuo A."/>
            <person name="Riley R."/>
            <person name="Mondo S."/>
            <person name="Labutti K."/>
            <person name="Haridas S."/>
            <person name="Pangalinan J."/>
            <person name="Salamov A.A."/>
            <person name="Simmons B.A."/>
            <person name="Magnuson J.K."/>
            <person name="Chen J."/>
            <person name="Drula E."/>
            <person name="Henrissat B."/>
            <person name="Wiebenga A."/>
            <person name="Lubbers R.J."/>
            <person name="Gomes A.C."/>
            <person name="Macurrencykelacurrency M.R."/>
            <person name="Stajich J."/>
            <person name="Grigoriev I.V."/>
            <person name="Mortensen U.H."/>
            <person name="De Vries R.P."/>
            <person name="Baker S.E."/>
            <person name="Andersen M.R."/>
        </authorList>
    </citation>
    <scope>NUCLEOTIDE SEQUENCE [LARGE SCALE GENOMIC DNA]</scope>
    <source>
        <strain evidence="1 2">CBS 449.75</strain>
    </source>
</reference>
<gene>
    <name evidence="1" type="ORF">BJX67DRAFT_353190</name>
</gene>
<evidence type="ECO:0000313" key="1">
    <source>
        <dbReference type="EMBL" id="KAL2867146.1"/>
    </source>
</evidence>
<protein>
    <submittedName>
        <fullName evidence="1">Uncharacterized protein</fullName>
    </submittedName>
</protein>
<dbReference type="RefSeq" id="XP_070886125.1">
    <property type="nucleotide sequence ID" value="XM_071029100.1"/>
</dbReference>
<comment type="caution">
    <text evidence="1">The sequence shown here is derived from an EMBL/GenBank/DDBJ whole genome shotgun (WGS) entry which is preliminary data.</text>
</comment>
<sequence>MFPTVHLKPCGRVSRVCILVVIAGPDSSAIKSSARKFPVPLNDRNATSIISTLKLSTYIEFTAIQSRVRLKDSADHE</sequence>
<dbReference type="GeneID" id="98144172"/>
<dbReference type="Proteomes" id="UP001610432">
    <property type="component" value="Unassembled WGS sequence"/>
</dbReference>
<keyword evidence="2" id="KW-1185">Reference proteome</keyword>
<evidence type="ECO:0000313" key="2">
    <source>
        <dbReference type="Proteomes" id="UP001610432"/>
    </source>
</evidence>
<organism evidence="1 2">
    <name type="scientific">Aspergillus lucknowensis</name>
    <dbReference type="NCBI Taxonomy" id="176173"/>
    <lineage>
        <taxon>Eukaryota</taxon>
        <taxon>Fungi</taxon>
        <taxon>Dikarya</taxon>
        <taxon>Ascomycota</taxon>
        <taxon>Pezizomycotina</taxon>
        <taxon>Eurotiomycetes</taxon>
        <taxon>Eurotiomycetidae</taxon>
        <taxon>Eurotiales</taxon>
        <taxon>Aspergillaceae</taxon>
        <taxon>Aspergillus</taxon>
        <taxon>Aspergillus subgen. Nidulantes</taxon>
    </lineage>
</organism>